<dbReference type="PROSITE" id="PS50835">
    <property type="entry name" value="IG_LIKE"/>
    <property type="match status" value="1"/>
</dbReference>
<evidence type="ECO:0000313" key="11">
    <source>
        <dbReference type="Proteomes" id="UP001228049"/>
    </source>
</evidence>
<keyword evidence="5" id="KW-0325">Glycoprotein</keyword>
<keyword evidence="2 8" id="KW-0732">Signal</keyword>
<keyword evidence="7" id="KW-0812">Transmembrane</keyword>
<dbReference type="SMART" id="SM00409">
    <property type="entry name" value="IG"/>
    <property type="match status" value="1"/>
</dbReference>
<evidence type="ECO:0000313" key="10">
    <source>
        <dbReference type="EMBL" id="KAK1889875.1"/>
    </source>
</evidence>
<feature type="domain" description="Ig-like" evidence="9">
    <location>
        <begin position="28"/>
        <end position="133"/>
    </location>
</feature>
<evidence type="ECO:0000256" key="8">
    <source>
        <dbReference type="SAM" id="SignalP"/>
    </source>
</evidence>
<feature type="chain" id="PRO_5042038497" evidence="8">
    <location>
        <begin position="27"/>
        <end position="230"/>
    </location>
</feature>
<dbReference type="SUPFAM" id="SSF48726">
    <property type="entry name" value="Immunoglobulin"/>
    <property type="match status" value="1"/>
</dbReference>
<dbReference type="InterPro" id="IPR036179">
    <property type="entry name" value="Ig-like_dom_sf"/>
</dbReference>
<dbReference type="InterPro" id="IPR013783">
    <property type="entry name" value="Ig-like_fold"/>
</dbReference>
<evidence type="ECO:0000259" key="9">
    <source>
        <dbReference type="PROSITE" id="PS50835"/>
    </source>
</evidence>
<dbReference type="Pfam" id="PF07686">
    <property type="entry name" value="V-set"/>
    <property type="match status" value="1"/>
</dbReference>
<dbReference type="GO" id="GO:1903037">
    <property type="term" value="P:regulation of leukocyte cell-cell adhesion"/>
    <property type="evidence" value="ECO:0007669"/>
    <property type="project" value="UniProtKB-ARBA"/>
</dbReference>
<dbReference type="GO" id="GO:0050863">
    <property type="term" value="P:regulation of T cell activation"/>
    <property type="evidence" value="ECO:0007669"/>
    <property type="project" value="UniProtKB-ARBA"/>
</dbReference>
<evidence type="ECO:0000256" key="3">
    <source>
        <dbReference type="ARBA" id="ARBA00023136"/>
    </source>
</evidence>
<sequence>MVHLLPGPLLTQAVFLSLVPWMESEGRPQLIGSSQPIRAPLGSDVILPCIVQPERNMEEMTVRWWRPDVPPDPQDPKSDYRYVHLYPENQHQEDLTMPSYVGRTEMFADGLKLGNLSLRIRNLKASDDGRYRCFIPQLALATTIMLEVFEPISDDTLTTAQFPGNLQTPDPKNETDVKVGQHNWSSWFVVLAFCVLVVVAVGVGGYFLKHKCQRRHLPDYKPPPPLLNMW</sequence>
<evidence type="ECO:0000256" key="1">
    <source>
        <dbReference type="ARBA" id="ARBA00004370"/>
    </source>
</evidence>
<keyword evidence="3 7" id="KW-0472">Membrane</keyword>
<keyword evidence="6" id="KW-0393">Immunoglobulin domain</keyword>
<name>A0AAD9BTV6_DISEL</name>
<evidence type="ECO:0000256" key="7">
    <source>
        <dbReference type="SAM" id="Phobius"/>
    </source>
</evidence>
<dbReference type="AlphaFoldDB" id="A0AAD9BTV6"/>
<reference evidence="10" key="1">
    <citation type="submission" date="2023-04" db="EMBL/GenBank/DDBJ databases">
        <title>Chromosome-level genome of Chaenocephalus aceratus.</title>
        <authorList>
            <person name="Park H."/>
        </authorList>
    </citation>
    <scope>NUCLEOTIDE SEQUENCE</scope>
    <source>
        <strain evidence="10">DE</strain>
        <tissue evidence="10">Muscle</tissue>
    </source>
</reference>
<dbReference type="EMBL" id="JASDAP010000016">
    <property type="protein sequence ID" value="KAK1889875.1"/>
    <property type="molecule type" value="Genomic_DNA"/>
</dbReference>
<organism evidence="10 11">
    <name type="scientific">Dissostichus eleginoides</name>
    <name type="common">Patagonian toothfish</name>
    <name type="synonym">Dissostichus amissus</name>
    <dbReference type="NCBI Taxonomy" id="100907"/>
    <lineage>
        <taxon>Eukaryota</taxon>
        <taxon>Metazoa</taxon>
        <taxon>Chordata</taxon>
        <taxon>Craniata</taxon>
        <taxon>Vertebrata</taxon>
        <taxon>Euteleostomi</taxon>
        <taxon>Actinopterygii</taxon>
        <taxon>Neopterygii</taxon>
        <taxon>Teleostei</taxon>
        <taxon>Neoteleostei</taxon>
        <taxon>Acanthomorphata</taxon>
        <taxon>Eupercaria</taxon>
        <taxon>Perciformes</taxon>
        <taxon>Notothenioidei</taxon>
        <taxon>Nototheniidae</taxon>
        <taxon>Dissostichus</taxon>
    </lineage>
</organism>
<gene>
    <name evidence="10" type="ORF">KUDE01_014550</name>
</gene>
<evidence type="ECO:0000256" key="2">
    <source>
        <dbReference type="ARBA" id="ARBA00022729"/>
    </source>
</evidence>
<dbReference type="InterPro" id="IPR050504">
    <property type="entry name" value="IgSF_BTN/MOG"/>
</dbReference>
<comment type="subcellular location">
    <subcellularLocation>
        <location evidence="1">Membrane</location>
    </subcellularLocation>
</comment>
<dbReference type="FunFam" id="2.60.40.10:FF:000142">
    <property type="entry name" value="V-set domain-containing T-cell activation inhibitor 1"/>
    <property type="match status" value="1"/>
</dbReference>
<dbReference type="PANTHER" id="PTHR24100">
    <property type="entry name" value="BUTYROPHILIN"/>
    <property type="match status" value="1"/>
</dbReference>
<evidence type="ECO:0000256" key="5">
    <source>
        <dbReference type="ARBA" id="ARBA00023180"/>
    </source>
</evidence>
<proteinExistence type="predicted"/>
<keyword evidence="11" id="KW-1185">Reference proteome</keyword>
<dbReference type="GO" id="GO:0016020">
    <property type="term" value="C:membrane"/>
    <property type="evidence" value="ECO:0007669"/>
    <property type="project" value="UniProtKB-SubCell"/>
</dbReference>
<protein>
    <submittedName>
        <fullName evidence="10">Myelin-oligodendrocyte glycoprotein</fullName>
    </submittedName>
</protein>
<keyword evidence="4" id="KW-1015">Disulfide bond</keyword>
<accession>A0AAD9BTV6</accession>
<feature type="transmembrane region" description="Helical" evidence="7">
    <location>
        <begin position="184"/>
        <end position="208"/>
    </location>
</feature>
<keyword evidence="7" id="KW-1133">Transmembrane helix</keyword>
<comment type="caution">
    <text evidence="10">The sequence shown here is derived from an EMBL/GenBank/DDBJ whole genome shotgun (WGS) entry which is preliminary data.</text>
</comment>
<dbReference type="Proteomes" id="UP001228049">
    <property type="component" value="Unassembled WGS sequence"/>
</dbReference>
<dbReference type="InterPro" id="IPR003599">
    <property type="entry name" value="Ig_sub"/>
</dbReference>
<feature type="signal peptide" evidence="8">
    <location>
        <begin position="1"/>
        <end position="26"/>
    </location>
</feature>
<dbReference type="Gene3D" id="2.60.40.10">
    <property type="entry name" value="Immunoglobulins"/>
    <property type="match status" value="1"/>
</dbReference>
<evidence type="ECO:0000256" key="6">
    <source>
        <dbReference type="ARBA" id="ARBA00023319"/>
    </source>
</evidence>
<dbReference type="InterPro" id="IPR013106">
    <property type="entry name" value="Ig_V-set"/>
</dbReference>
<dbReference type="InterPro" id="IPR007110">
    <property type="entry name" value="Ig-like_dom"/>
</dbReference>
<evidence type="ECO:0000256" key="4">
    <source>
        <dbReference type="ARBA" id="ARBA00023157"/>
    </source>
</evidence>